<dbReference type="EMBL" id="UYRT01001539">
    <property type="protein sequence ID" value="VDK29792.1"/>
    <property type="molecule type" value="Genomic_DNA"/>
</dbReference>
<evidence type="ECO:0000256" key="1">
    <source>
        <dbReference type="SAM" id="MobiDB-lite"/>
    </source>
</evidence>
<proteinExistence type="predicted"/>
<sequence length="281" mass="30964">EVTEHSCLPWQLTEKDNQITVDHIKPQRIVNYDSYKRERTDKYTTRTKSDYEVPIAMESSRHRTSGAYQKSEVVYFNDTFDAKDESGISRPHNLAYQAAPFTNVTNTGSPYAGNIVRQKQGFQNSYTADSYTRTESRNTSGYGSFGDAKPVPGAPSVPPKVFGSSVPSSATTTGQPAPATDATGRAYTPMRVDTRDAHGGAGYHSVTSPGRYIHSGGIPVDSSGRDSRGRVVFQHSPRTERQLSPHATVRHLQYNSPMNIYSPQSAAEQYLQQTGGRFGIE</sequence>
<name>A0A183CXX4_9BILA</name>
<dbReference type="SMART" id="SM00735">
    <property type="entry name" value="ZM"/>
    <property type="match status" value="1"/>
</dbReference>
<dbReference type="AlphaFoldDB" id="A0A183CXX4"/>
<organism evidence="5">
    <name type="scientific">Gongylonema pulchrum</name>
    <dbReference type="NCBI Taxonomy" id="637853"/>
    <lineage>
        <taxon>Eukaryota</taxon>
        <taxon>Metazoa</taxon>
        <taxon>Ecdysozoa</taxon>
        <taxon>Nematoda</taxon>
        <taxon>Chromadorea</taxon>
        <taxon>Rhabditida</taxon>
        <taxon>Spirurina</taxon>
        <taxon>Spiruromorpha</taxon>
        <taxon>Spiruroidea</taxon>
        <taxon>Gongylonematidae</taxon>
        <taxon>Gongylonema</taxon>
    </lineage>
</organism>
<reference evidence="5" key="1">
    <citation type="submission" date="2016-06" db="UniProtKB">
        <authorList>
            <consortium name="WormBaseParasite"/>
        </authorList>
    </citation>
    <scope>IDENTIFICATION</scope>
</reference>
<accession>A0A183CXX4</accession>
<dbReference type="InterPro" id="IPR006643">
    <property type="entry name" value="Zasp-like_motif"/>
</dbReference>
<feature type="compositionally biased region" description="Polar residues" evidence="1">
    <location>
        <begin position="127"/>
        <end position="142"/>
    </location>
</feature>
<dbReference type="Proteomes" id="UP000271098">
    <property type="component" value="Unassembled WGS sequence"/>
</dbReference>
<gene>
    <name evidence="3" type="ORF">GPUH_LOCUS1315</name>
</gene>
<evidence type="ECO:0000313" key="5">
    <source>
        <dbReference type="WBParaSite" id="GPUH_0000131601-mRNA-1"/>
    </source>
</evidence>
<feature type="region of interest" description="Disordered" evidence="1">
    <location>
        <begin position="127"/>
        <end position="185"/>
    </location>
</feature>
<feature type="compositionally biased region" description="Polar residues" evidence="1">
    <location>
        <begin position="165"/>
        <end position="175"/>
    </location>
</feature>
<evidence type="ECO:0000313" key="4">
    <source>
        <dbReference type="Proteomes" id="UP000271098"/>
    </source>
</evidence>
<reference evidence="3 4" key="2">
    <citation type="submission" date="2018-11" db="EMBL/GenBank/DDBJ databases">
        <authorList>
            <consortium name="Pathogen Informatics"/>
        </authorList>
    </citation>
    <scope>NUCLEOTIDE SEQUENCE [LARGE SCALE GENOMIC DNA]</scope>
</reference>
<dbReference type="WBParaSite" id="GPUH_0000131601-mRNA-1">
    <property type="protein sequence ID" value="GPUH_0000131601-mRNA-1"/>
    <property type="gene ID" value="GPUH_0000131601"/>
</dbReference>
<protein>
    <submittedName>
        <fullName evidence="5">ZM domain-containing protein</fullName>
    </submittedName>
</protein>
<dbReference type="OrthoDB" id="44841at2759"/>
<evidence type="ECO:0000313" key="3">
    <source>
        <dbReference type="EMBL" id="VDK29792.1"/>
    </source>
</evidence>
<keyword evidence="4" id="KW-1185">Reference proteome</keyword>
<evidence type="ECO:0000259" key="2">
    <source>
        <dbReference type="SMART" id="SM00735"/>
    </source>
</evidence>
<feature type="domain" description="Zasp-like motif" evidence="2">
    <location>
        <begin position="248"/>
        <end position="273"/>
    </location>
</feature>